<organism evidence="1 2">
    <name type="scientific">Cytobacillus oceanisediminis 2691</name>
    <dbReference type="NCBI Taxonomy" id="1196031"/>
    <lineage>
        <taxon>Bacteria</taxon>
        <taxon>Bacillati</taxon>
        <taxon>Bacillota</taxon>
        <taxon>Bacilli</taxon>
        <taxon>Bacillales</taxon>
        <taxon>Bacillaceae</taxon>
        <taxon>Cytobacillus</taxon>
    </lineage>
</organism>
<geneLocation type="plasmid" evidence="2">
    <name>pbo1</name>
</geneLocation>
<protein>
    <submittedName>
        <fullName evidence="1">Uncharacterized protein</fullName>
    </submittedName>
</protein>
<sequence>MLKSKYIGSDKLLCSLSKEYTYFLFPNGPNHYYVSIFNNPNAHFGCFDCDWFHILEEEDHASEPPRTNIDLEQGKIYKAKLFWRRAGYSNILLSHYYLLPQNTNAHFYEDIELTKCKGCFLLHWFKEFKEVTNIIEETSSNHSLFTFSIASEESSEITFEQLILF</sequence>
<keyword evidence="1" id="KW-0614">Plasmid</keyword>
<accession>A0A160MIA8</accession>
<name>A0A160MIA8_9BACI</name>
<dbReference type="EMBL" id="CP015507">
    <property type="protein sequence ID" value="AND43196.1"/>
    <property type="molecule type" value="Genomic_DNA"/>
</dbReference>
<evidence type="ECO:0000313" key="2">
    <source>
        <dbReference type="Proteomes" id="UP000077856"/>
    </source>
</evidence>
<reference evidence="1 2" key="1">
    <citation type="submission" date="2016-04" db="EMBL/GenBank/DDBJ databases">
        <title>Complete genome sequence of Bacillus oceanisediminis strain 2691.</title>
        <authorList>
            <person name="Jeong H."/>
            <person name="Kim H.J."/>
            <person name="Lee D.-W."/>
        </authorList>
    </citation>
    <scope>NUCLEOTIDE SEQUENCE [LARGE SCALE GENOMIC DNA]</scope>
    <source>
        <strain evidence="1 2">2691</strain>
        <plasmid evidence="2">pbo1</plasmid>
    </source>
</reference>
<gene>
    <name evidence="1" type="ORF">A361_28970</name>
</gene>
<proteinExistence type="predicted"/>
<dbReference type="AlphaFoldDB" id="A0A160MIA8"/>
<dbReference type="RefSeq" id="WP_019379921.1">
    <property type="nucleotide sequence ID" value="NZ_CP015507.1"/>
</dbReference>
<evidence type="ECO:0000313" key="1">
    <source>
        <dbReference type="EMBL" id="AND43196.1"/>
    </source>
</evidence>
<dbReference type="KEGG" id="bon:A361_28970"/>
<dbReference type="Proteomes" id="UP000077856">
    <property type="component" value="Plasmid pBO1"/>
</dbReference>